<dbReference type="PANTHER" id="PTHR32305:SF15">
    <property type="entry name" value="PROTEIN RHSA-RELATED"/>
    <property type="match status" value="1"/>
</dbReference>
<evidence type="ECO:0000256" key="1">
    <source>
        <dbReference type="SAM" id="MobiDB-lite"/>
    </source>
</evidence>
<feature type="compositionally biased region" description="Basic and acidic residues" evidence="1">
    <location>
        <begin position="108"/>
        <end position="117"/>
    </location>
</feature>
<sequence length="201" mass="22303">MERALHRIWRDRLDEINVQQPLRLQGQYFDEESGLHYNRHRYYDPRTGIFVCQDPIGLVGGINPYQFVPNTLMWTDPLGLAFIPVELTEGTIYRGASGTASSVTPRPGTDDVRKDKPPGLSAALTTDKLSPGDKYVELDVATLRAGGLEVINDKADGHVTIRLPDDPEDEKLKEWAATRGDEENHDATSCVLSSVTGKGKK</sequence>
<keyword evidence="3" id="KW-1185">Reference proteome</keyword>
<comment type="caution">
    <text evidence="2">The sequence shown here is derived from an EMBL/GenBank/DDBJ whole genome shotgun (WGS) entry which is preliminary data.</text>
</comment>
<proteinExistence type="predicted"/>
<gene>
    <name evidence="2" type="ORF">I2494_07660</name>
</gene>
<dbReference type="EMBL" id="JADRCR010000002">
    <property type="protein sequence ID" value="MBK5143591.1"/>
    <property type="molecule type" value="Genomic_DNA"/>
</dbReference>
<protein>
    <submittedName>
        <fullName evidence="2">RHS repeat-associated core domain-containing protein</fullName>
    </submittedName>
</protein>
<feature type="region of interest" description="Disordered" evidence="1">
    <location>
        <begin position="177"/>
        <end position="201"/>
    </location>
</feature>
<feature type="region of interest" description="Disordered" evidence="1">
    <location>
        <begin position="96"/>
        <end position="126"/>
    </location>
</feature>
<feature type="compositionally biased region" description="Polar residues" evidence="1">
    <location>
        <begin position="190"/>
        <end position="201"/>
    </location>
</feature>
<dbReference type="PANTHER" id="PTHR32305">
    <property type="match status" value="1"/>
</dbReference>
<reference evidence="2 3" key="1">
    <citation type="submission" date="2020-11" db="EMBL/GenBank/DDBJ databases">
        <title>Insectihabitans protaetiae gen. nov. sp. nov. and Insectihabitans allomyrinae sp. nov., isolated from larvae of Protaetia brevitarsis seulensis and Allomyrina dichotoma, respectively.</title>
        <authorList>
            <person name="Lee S.D."/>
            <person name="Byeon Y.-S."/>
            <person name="Kim S.-M."/>
            <person name="Yang H.L."/>
            <person name="Kim I.S."/>
        </authorList>
    </citation>
    <scope>NUCLEOTIDE SEQUENCE [LARGE SCALE GENOMIC DNA]</scope>
    <source>
        <strain evidence="2 3">BWR-B9</strain>
    </source>
</reference>
<organism evidence="2 3">
    <name type="scientific">Limnobaculum allomyrinae</name>
    <dbReference type="NCBI Taxonomy" id="2791986"/>
    <lineage>
        <taxon>Bacteria</taxon>
        <taxon>Pseudomonadati</taxon>
        <taxon>Pseudomonadota</taxon>
        <taxon>Gammaproteobacteria</taxon>
        <taxon>Enterobacterales</taxon>
        <taxon>Budviciaceae</taxon>
        <taxon>Limnobaculum</taxon>
    </lineage>
</organism>
<dbReference type="Proteomes" id="UP001296921">
    <property type="component" value="Unassembled WGS sequence"/>
</dbReference>
<accession>A0ABS1IPC2</accession>
<feature type="compositionally biased region" description="Basic and acidic residues" evidence="1">
    <location>
        <begin position="177"/>
        <end position="186"/>
    </location>
</feature>
<dbReference type="InterPro" id="IPR022385">
    <property type="entry name" value="Rhs_assc_core"/>
</dbReference>
<dbReference type="NCBIfam" id="TIGR03696">
    <property type="entry name" value="Rhs_assc_core"/>
    <property type="match status" value="1"/>
</dbReference>
<name>A0ABS1IPC2_9GAMM</name>
<evidence type="ECO:0000313" key="2">
    <source>
        <dbReference type="EMBL" id="MBK5143591.1"/>
    </source>
</evidence>
<evidence type="ECO:0000313" key="3">
    <source>
        <dbReference type="Proteomes" id="UP001296921"/>
    </source>
</evidence>
<dbReference type="InterPro" id="IPR050708">
    <property type="entry name" value="T6SS_VgrG/RHS"/>
</dbReference>